<sequence length="127" mass="14298">MQTRTAEDPKDHSEGYLSAVEEGLTLTQLRPIEPTGQHTRRRAPVSFPKTNISLCEMTNYSWNIQTITVPKIASFNKHAGEAYDPQWGFLFQHCVDKEALTCFSHPSNADEMSDADEDFVSGGRRAH</sequence>
<evidence type="ECO:0000313" key="2">
    <source>
        <dbReference type="EMBL" id="KAK2948816.1"/>
    </source>
</evidence>
<proteinExistence type="predicted"/>
<dbReference type="Proteomes" id="UP001281761">
    <property type="component" value="Unassembled WGS sequence"/>
</dbReference>
<organism evidence="2 3">
    <name type="scientific">Blattamonas nauphoetae</name>
    <dbReference type="NCBI Taxonomy" id="2049346"/>
    <lineage>
        <taxon>Eukaryota</taxon>
        <taxon>Metamonada</taxon>
        <taxon>Preaxostyla</taxon>
        <taxon>Oxymonadida</taxon>
        <taxon>Blattamonas</taxon>
    </lineage>
</organism>
<protein>
    <submittedName>
        <fullName evidence="2">Uncharacterized protein</fullName>
    </submittedName>
</protein>
<evidence type="ECO:0000256" key="1">
    <source>
        <dbReference type="SAM" id="MobiDB-lite"/>
    </source>
</evidence>
<dbReference type="EMBL" id="JARBJD010000168">
    <property type="protein sequence ID" value="KAK2948816.1"/>
    <property type="molecule type" value="Genomic_DNA"/>
</dbReference>
<evidence type="ECO:0000313" key="3">
    <source>
        <dbReference type="Proteomes" id="UP001281761"/>
    </source>
</evidence>
<keyword evidence="3" id="KW-1185">Reference proteome</keyword>
<gene>
    <name evidence="2" type="ORF">BLNAU_16266</name>
</gene>
<comment type="caution">
    <text evidence="2">The sequence shown here is derived from an EMBL/GenBank/DDBJ whole genome shotgun (WGS) entry which is preliminary data.</text>
</comment>
<accession>A0ABQ9X8G2</accession>
<name>A0ABQ9X8G2_9EUKA</name>
<reference evidence="2 3" key="1">
    <citation type="journal article" date="2022" name="bioRxiv">
        <title>Genomics of Preaxostyla Flagellates Illuminates Evolutionary Transitions and the Path Towards Mitochondrial Loss.</title>
        <authorList>
            <person name="Novak L.V.F."/>
            <person name="Treitli S.C."/>
            <person name="Pyrih J."/>
            <person name="Halakuc P."/>
            <person name="Pipaliya S.V."/>
            <person name="Vacek V."/>
            <person name="Brzon O."/>
            <person name="Soukal P."/>
            <person name="Eme L."/>
            <person name="Dacks J.B."/>
            <person name="Karnkowska A."/>
            <person name="Elias M."/>
            <person name="Hampl V."/>
        </authorList>
    </citation>
    <scope>NUCLEOTIDE SEQUENCE [LARGE SCALE GENOMIC DNA]</scope>
    <source>
        <strain evidence="2">NAU3</strain>
        <tissue evidence="2">Gut</tissue>
    </source>
</reference>
<feature type="region of interest" description="Disordered" evidence="1">
    <location>
        <begin position="105"/>
        <end position="127"/>
    </location>
</feature>